<dbReference type="OrthoDB" id="1185083at2"/>
<dbReference type="EMBL" id="FIZX01000002">
    <property type="protein sequence ID" value="CZF81901.1"/>
    <property type="molecule type" value="Genomic_DNA"/>
</dbReference>
<name>A0A128F6I2_9GAMM</name>
<dbReference type="PANTHER" id="PTHR30469">
    <property type="entry name" value="MULTIDRUG RESISTANCE PROTEIN MDTA"/>
    <property type="match status" value="1"/>
</dbReference>
<evidence type="ECO:0000313" key="3">
    <source>
        <dbReference type="EMBL" id="CZF81901.1"/>
    </source>
</evidence>
<dbReference type="GO" id="GO:0015562">
    <property type="term" value="F:efflux transmembrane transporter activity"/>
    <property type="evidence" value="ECO:0007669"/>
    <property type="project" value="TreeGrafter"/>
</dbReference>
<dbReference type="Proteomes" id="UP000071641">
    <property type="component" value="Unassembled WGS sequence"/>
</dbReference>
<feature type="domain" description="Multidrug resistance protein MdtA-like alpha-helical hairpin" evidence="2">
    <location>
        <begin position="96"/>
        <end position="151"/>
    </location>
</feature>
<dbReference type="InterPro" id="IPR058624">
    <property type="entry name" value="MdtA-like_HH"/>
</dbReference>
<dbReference type="PANTHER" id="PTHR30469:SF20">
    <property type="entry name" value="EFFLUX RND TRANSPORTER PERIPLASMIC ADAPTOR SUBUNIT"/>
    <property type="match status" value="1"/>
</dbReference>
<gene>
    <name evidence="3" type="primary">bepF_3</name>
    <name evidence="3" type="ORF">GCE9029_02895</name>
</gene>
<dbReference type="InterPro" id="IPR006143">
    <property type="entry name" value="RND_pump_MFP"/>
</dbReference>
<organism evidence="3 4">
    <name type="scientific">Grimontia celer</name>
    <dbReference type="NCBI Taxonomy" id="1796497"/>
    <lineage>
        <taxon>Bacteria</taxon>
        <taxon>Pseudomonadati</taxon>
        <taxon>Pseudomonadota</taxon>
        <taxon>Gammaproteobacteria</taxon>
        <taxon>Vibrionales</taxon>
        <taxon>Vibrionaceae</taxon>
        <taxon>Grimontia</taxon>
    </lineage>
</organism>
<evidence type="ECO:0000313" key="4">
    <source>
        <dbReference type="Proteomes" id="UP000071641"/>
    </source>
</evidence>
<protein>
    <submittedName>
        <fullName evidence="3">Efflux pump periplasmic linker BepF</fullName>
    </submittedName>
</protein>
<dbReference type="NCBIfam" id="TIGR01730">
    <property type="entry name" value="RND_mfp"/>
    <property type="match status" value="1"/>
</dbReference>
<dbReference type="Gene3D" id="1.10.287.470">
    <property type="entry name" value="Helix hairpin bin"/>
    <property type="match status" value="1"/>
</dbReference>
<dbReference type="Gene3D" id="2.40.420.20">
    <property type="match status" value="1"/>
</dbReference>
<proteinExistence type="inferred from homology"/>
<evidence type="ECO:0000256" key="1">
    <source>
        <dbReference type="ARBA" id="ARBA00009477"/>
    </source>
</evidence>
<dbReference type="STRING" id="1796497.GCE9029_02895"/>
<dbReference type="GO" id="GO:1990281">
    <property type="term" value="C:efflux pump complex"/>
    <property type="evidence" value="ECO:0007669"/>
    <property type="project" value="TreeGrafter"/>
</dbReference>
<evidence type="ECO:0000259" key="2">
    <source>
        <dbReference type="Pfam" id="PF25876"/>
    </source>
</evidence>
<dbReference type="AlphaFoldDB" id="A0A128F6I2"/>
<dbReference type="Gene3D" id="2.40.50.100">
    <property type="match status" value="1"/>
</dbReference>
<accession>A0A128F6I2</accession>
<keyword evidence="4" id="KW-1185">Reference proteome</keyword>
<dbReference type="Pfam" id="PF25876">
    <property type="entry name" value="HH_MFP_RND"/>
    <property type="match status" value="1"/>
</dbReference>
<sequence>MKKTLSMALVSLYLTGCSEEPPIPEPEARPAKLMTVAIGDSDVVREFPGTVEADDEAVLAFRVAGEIVDIPVVAGQDVATGDVLAELDKDEYSLLLQKAKASYQLAKVQYDRAVKLKKTNVISAQDFDKAKSSLNEAQAGLDLAQSNFNYTTLKAPYTGTISLRMKERNEFANAMEPVMHIQTKDVINVSFQLPERLISFFDQENDSTHSKPRIRFDAYPNQEFEADFKEVDTEADATSASYRITVSLPRPENVNVLPGMAAQVFTSIPASSHNKLPETAVEASDAGTHVWRVADNGEVSRVLVELGEDNKLEAGLNNGDVIVVNGLSSLEEGMVVFPWVKERGL</sequence>
<dbReference type="Gene3D" id="2.40.30.170">
    <property type="match status" value="1"/>
</dbReference>
<reference evidence="4" key="1">
    <citation type="submission" date="2016-02" db="EMBL/GenBank/DDBJ databases">
        <authorList>
            <person name="Rodrigo-Torres Lidia"/>
            <person name="Arahal R.David."/>
        </authorList>
    </citation>
    <scope>NUCLEOTIDE SEQUENCE [LARGE SCALE GENOMIC DNA]</scope>
    <source>
        <strain evidence="4">CECT 9029</strain>
    </source>
</reference>
<dbReference type="SUPFAM" id="SSF111369">
    <property type="entry name" value="HlyD-like secretion proteins"/>
    <property type="match status" value="1"/>
</dbReference>
<dbReference type="RefSeq" id="WP_062664081.1">
    <property type="nucleotide sequence ID" value="NZ_FIZX01000002.1"/>
</dbReference>
<comment type="similarity">
    <text evidence="1">Belongs to the membrane fusion protein (MFP) (TC 8.A.1) family.</text>
</comment>